<dbReference type="RefSeq" id="WP_246482316.1">
    <property type="nucleotide sequence ID" value="NZ_BSFF01000002.1"/>
</dbReference>
<feature type="transmembrane region" description="Helical" evidence="2">
    <location>
        <begin position="182"/>
        <end position="200"/>
    </location>
</feature>
<evidence type="ECO:0000256" key="2">
    <source>
        <dbReference type="SAM" id="Phobius"/>
    </source>
</evidence>
<name>A0A9W6MRJ3_9HYPH</name>
<keyword evidence="6" id="KW-1185">Reference proteome</keyword>
<gene>
    <name evidence="4" type="ORF">GCM10008170_17990</name>
    <name evidence="5" type="ORF">JOD31_000698</name>
</gene>
<reference evidence="4" key="1">
    <citation type="journal article" date="2014" name="Int. J. Syst. Evol. Microbiol.">
        <title>Complete genome sequence of Corynebacterium casei LMG S-19264T (=DSM 44701T), isolated from a smear-ripened cheese.</title>
        <authorList>
            <consortium name="US DOE Joint Genome Institute (JGI-PGF)"/>
            <person name="Walter F."/>
            <person name="Albersmeier A."/>
            <person name="Kalinowski J."/>
            <person name="Ruckert C."/>
        </authorList>
    </citation>
    <scope>NUCLEOTIDE SEQUENCE</scope>
    <source>
        <strain evidence="4">VKM B-1606</strain>
    </source>
</reference>
<keyword evidence="2" id="KW-0472">Membrane</keyword>
<organism evidence="4 7">
    <name type="scientific">Methylopila capsulata</name>
    <dbReference type="NCBI Taxonomy" id="61654"/>
    <lineage>
        <taxon>Bacteria</taxon>
        <taxon>Pseudomonadati</taxon>
        <taxon>Pseudomonadota</taxon>
        <taxon>Alphaproteobacteria</taxon>
        <taxon>Hyphomicrobiales</taxon>
        <taxon>Methylopilaceae</taxon>
        <taxon>Methylopila</taxon>
    </lineage>
</organism>
<dbReference type="Proteomes" id="UP001143400">
    <property type="component" value="Unassembled WGS sequence"/>
</dbReference>
<keyword evidence="2" id="KW-1133">Transmembrane helix</keyword>
<feature type="transmembrane region" description="Helical" evidence="2">
    <location>
        <begin position="89"/>
        <end position="109"/>
    </location>
</feature>
<evidence type="ECO:0000313" key="6">
    <source>
        <dbReference type="Proteomes" id="UP000758856"/>
    </source>
</evidence>
<protein>
    <submittedName>
        <fullName evidence="4">Acyltransferase</fullName>
    </submittedName>
    <submittedName>
        <fullName evidence="5">Peptidoglycan/LPS O-acetylase OafA/YrhL</fullName>
    </submittedName>
</protein>
<feature type="transmembrane region" description="Helical" evidence="2">
    <location>
        <begin position="215"/>
        <end position="232"/>
    </location>
</feature>
<feature type="transmembrane region" description="Helical" evidence="2">
    <location>
        <begin position="153"/>
        <end position="175"/>
    </location>
</feature>
<dbReference type="Pfam" id="PF01757">
    <property type="entry name" value="Acyl_transf_3"/>
    <property type="match status" value="1"/>
</dbReference>
<reference evidence="4" key="3">
    <citation type="submission" date="2023-01" db="EMBL/GenBank/DDBJ databases">
        <authorList>
            <person name="Sun Q."/>
            <person name="Evtushenko L."/>
        </authorList>
    </citation>
    <scope>NUCLEOTIDE SEQUENCE</scope>
    <source>
        <strain evidence="4">VKM B-1606</strain>
    </source>
</reference>
<evidence type="ECO:0000259" key="3">
    <source>
        <dbReference type="Pfam" id="PF01757"/>
    </source>
</evidence>
<feature type="domain" description="Acyltransferase 3" evidence="3">
    <location>
        <begin position="17"/>
        <end position="333"/>
    </location>
</feature>
<reference evidence="5 6" key="2">
    <citation type="submission" date="2021-01" db="EMBL/GenBank/DDBJ databases">
        <title>Genomic Encyclopedia of Type Strains, Phase IV (KMG-IV): sequencing the most valuable type-strain genomes for metagenomic binning, comparative biology and taxonomic classification.</title>
        <authorList>
            <person name="Goeker M."/>
        </authorList>
    </citation>
    <scope>NUCLEOTIDE SEQUENCE [LARGE SCALE GENOMIC DNA]</scope>
    <source>
        <strain evidence="5 6">DSM 6130</strain>
    </source>
</reference>
<feature type="transmembrane region" description="Helical" evidence="2">
    <location>
        <begin position="283"/>
        <end position="300"/>
    </location>
</feature>
<dbReference type="GO" id="GO:0016747">
    <property type="term" value="F:acyltransferase activity, transferring groups other than amino-acyl groups"/>
    <property type="evidence" value="ECO:0007669"/>
    <property type="project" value="InterPro"/>
</dbReference>
<feature type="transmembrane region" description="Helical" evidence="2">
    <location>
        <begin position="312"/>
        <end position="333"/>
    </location>
</feature>
<keyword evidence="2" id="KW-0812">Transmembrane</keyword>
<keyword evidence="4" id="KW-0012">Acyltransferase</keyword>
<evidence type="ECO:0000313" key="7">
    <source>
        <dbReference type="Proteomes" id="UP001143400"/>
    </source>
</evidence>
<feature type="region of interest" description="Disordered" evidence="1">
    <location>
        <begin position="355"/>
        <end position="388"/>
    </location>
</feature>
<evidence type="ECO:0000313" key="4">
    <source>
        <dbReference type="EMBL" id="GLK55780.1"/>
    </source>
</evidence>
<dbReference type="AlphaFoldDB" id="A0A9W6MRJ3"/>
<dbReference type="Proteomes" id="UP000758856">
    <property type="component" value="Unassembled WGS sequence"/>
</dbReference>
<evidence type="ECO:0000313" key="5">
    <source>
        <dbReference type="EMBL" id="MBM7850486.1"/>
    </source>
</evidence>
<feature type="transmembrane region" description="Helical" evidence="2">
    <location>
        <begin position="116"/>
        <end position="133"/>
    </location>
</feature>
<sequence>MPTLADCLARRDNTLAAVRMLGASAVLWAHAWVVTTPGIATRDYAHVFAFSLDFHGVHAFFTLSGLLLARSYLTRPDLLRFVVARLVRYVPAILISALIAAFVLGPIVTRLSLADYFGAAAPVLFVLKVATLLDVNATLPGVFDGNANPSLLYIPLWTVHYEFVFAVALGVVGALGLLQRKLLVLAGLGLTVAVNVVWFWNGEAAHLALGSPHHLVRFGSSFGIGVAMAVFADRIPVSNRVLLGVAAVCAPLAFTPLAAIAGMVLIAYAILCIGFTPFPLARPLAALGVWSYGFYVWGYLIEQTLAYAAPQLDGWPVFLIVLPLALAAGWLSWRFVERPSLGWTGPITAQLRRLAPGGRADRRVAPPPARPPSGDGWVNPRPAPTKER</sequence>
<proteinExistence type="predicted"/>
<feature type="transmembrane region" description="Helical" evidence="2">
    <location>
        <begin position="47"/>
        <end position="69"/>
    </location>
</feature>
<evidence type="ECO:0000256" key="1">
    <source>
        <dbReference type="SAM" id="MobiDB-lite"/>
    </source>
</evidence>
<feature type="transmembrane region" description="Helical" evidence="2">
    <location>
        <begin position="241"/>
        <end position="271"/>
    </location>
</feature>
<dbReference type="EMBL" id="BSFF01000002">
    <property type="protein sequence ID" value="GLK55780.1"/>
    <property type="molecule type" value="Genomic_DNA"/>
</dbReference>
<dbReference type="InterPro" id="IPR002656">
    <property type="entry name" value="Acyl_transf_3_dom"/>
</dbReference>
<feature type="transmembrane region" description="Helical" evidence="2">
    <location>
        <begin position="20"/>
        <end position="40"/>
    </location>
</feature>
<comment type="caution">
    <text evidence="4">The sequence shown here is derived from an EMBL/GenBank/DDBJ whole genome shotgun (WGS) entry which is preliminary data.</text>
</comment>
<dbReference type="EMBL" id="JAFBCY010000001">
    <property type="protein sequence ID" value="MBM7850486.1"/>
    <property type="molecule type" value="Genomic_DNA"/>
</dbReference>
<accession>A0A9W6MRJ3</accession>
<keyword evidence="4" id="KW-0808">Transferase</keyword>